<evidence type="ECO:0000256" key="1">
    <source>
        <dbReference type="ARBA" id="ARBA00004123"/>
    </source>
</evidence>
<evidence type="ECO:0000259" key="9">
    <source>
        <dbReference type="Pfam" id="PF24868"/>
    </source>
</evidence>
<reference evidence="10" key="1">
    <citation type="journal article" date="2016" name="Evol. Dev.">
        <title>Evolution of the YABBY gene family in seed plants.</title>
        <authorList>
            <person name="Finet C."/>
            <person name="Floyd S.K."/>
            <person name="Conway S.J."/>
            <person name="Zhong B."/>
            <person name="Scutt C.P."/>
            <person name="Bowman J.L."/>
        </authorList>
    </citation>
    <scope>NUCLEOTIDE SEQUENCE</scope>
</reference>
<evidence type="ECO:0000256" key="6">
    <source>
        <dbReference type="ARBA" id="ARBA00023242"/>
    </source>
</evidence>
<organism evidence="10">
    <name type="scientific">Ephedra distachya</name>
    <name type="common">Joint-fir</name>
    <name type="synonym">Ephedra vulgaris</name>
    <dbReference type="NCBI Taxonomy" id="3389"/>
    <lineage>
        <taxon>Eukaryota</taxon>
        <taxon>Viridiplantae</taxon>
        <taxon>Streptophyta</taxon>
        <taxon>Embryophyta</taxon>
        <taxon>Tracheophyta</taxon>
        <taxon>Spermatophyta</taxon>
        <taxon>Gnetopsida</taxon>
        <taxon>Gnetidae</taxon>
        <taxon>Ephedrales</taxon>
        <taxon>Ephedraceae</taxon>
        <taxon>Ephedra</taxon>
    </lineage>
</organism>
<dbReference type="Pfam" id="PF04690">
    <property type="entry name" value="YABBY"/>
    <property type="match status" value="1"/>
</dbReference>
<dbReference type="CDD" id="cd00084">
    <property type="entry name" value="HMG-box_SF"/>
    <property type="match status" value="1"/>
</dbReference>
<feature type="region of interest" description="Disordered" evidence="7">
    <location>
        <begin position="69"/>
        <end position="95"/>
    </location>
</feature>
<evidence type="ECO:0000259" key="8">
    <source>
        <dbReference type="Pfam" id="PF04690"/>
    </source>
</evidence>
<proteinExistence type="evidence at transcript level"/>
<evidence type="ECO:0000256" key="4">
    <source>
        <dbReference type="ARBA" id="ARBA00022771"/>
    </source>
</evidence>
<feature type="compositionally biased region" description="Basic and acidic residues" evidence="7">
    <location>
        <begin position="120"/>
        <end position="129"/>
    </location>
</feature>
<comment type="similarity">
    <text evidence="2">Belongs to the YABBY family.</text>
</comment>
<dbReference type="Gene3D" id="1.10.30.10">
    <property type="entry name" value="High mobility group box domain"/>
    <property type="match status" value="1"/>
</dbReference>
<dbReference type="SUPFAM" id="SSF47095">
    <property type="entry name" value="HMG-box"/>
    <property type="match status" value="1"/>
</dbReference>
<dbReference type="GO" id="GO:0005634">
    <property type="term" value="C:nucleus"/>
    <property type="evidence" value="ECO:0007669"/>
    <property type="project" value="UniProtKB-SubCell"/>
</dbReference>
<evidence type="ECO:0000256" key="5">
    <source>
        <dbReference type="ARBA" id="ARBA00022833"/>
    </source>
</evidence>
<dbReference type="GO" id="GO:0045165">
    <property type="term" value="P:cell fate commitment"/>
    <property type="evidence" value="ECO:0007669"/>
    <property type="project" value="TreeGrafter"/>
</dbReference>
<evidence type="ECO:0000313" key="10">
    <source>
        <dbReference type="EMBL" id="CTQ35244.1"/>
    </source>
</evidence>
<protein>
    <submittedName>
        <fullName evidence="10">YABBY transcription factor</fullName>
    </submittedName>
</protein>
<keyword evidence="3" id="KW-0479">Metal-binding</keyword>
<dbReference type="EMBL" id="LN871572">
    <property type="protein sequence ID" value="CTQ35244.1"/>
    <property type="molecule type" value="mRNA"/>
</dbReference>
<sequence>MSTTTMELDTREQLCYVPCTNCSTVLAVSVPLKSLCKVVTIRCGHCNNLISVDMRGLTVAYPSHHFYHHHQHQHHPMPSLSLGQPSSANKSSMTHSYAYQEKVHEASLISNARQEPPRVQPERAPEKKQRISSAYNRFIKEEIQRIKAGNPNMSHREAFSTAAKNWALFPYMQLGLMLDDKKQEA</sequence>
<keyword evidence="6" id="KW-0539">Nucleus</keyword>
<comment type="subcellular location">
    <subcellularLocation>
        <location evidence="1">Nucleus</location>
    </subcellularLocation>
</comment>
<keyword evidence="5" id="KW-0862">Zinc</keyword>
<feature type="region of interest" description="Disordered" evidence="7">
    <location>
        <begin position="111"/>
        <end position="130"/>
    </location>
</feature>
<dbReference type="PANTHER" id="PTHR31675">
    <property type="entry name" value="PROTEIN YABBY 6-RELATED"/>
    <property type="match status" value="1"/>
</dbReference>
<feature type="compositionally biased region" description="Polar residues" evidence="7">
    <location>
        <begin position="81"/>
        <end position="95"/>
    </location>
</feature>
<keyword evidence="4" id="KW-0863">Zinc-finger</keyword>
<dbReference type="Pfam" id="PF24868">
    <property type="entry name" value="YABBY_N"/>
    <property type="match status" value="1"/>
</dbReference>
<dbReference type="InterPro" id="IPR006780">
    <property type="entry name" value="YABBY"/>
</dbReference>
<evidence type="ECO:0000256" key="2">
    <source>
        <dbReference type="ARBA" id="ARBA00010325"/>
    </source>
</evidence>
<feature type="domain" description="YABBY protein C-terminal" evidence="8">
    <location>
        <begin position="116"/>
        <end position="174"/>
    </location>
</feature>
<gene>
    <name evidence="10" type="primary">YAB D</name>
</gene>
<dbReference type="InterPro" id="IPR056775">
    <property type="entry name" value="YABBY_C"/>
</dbReference>
<evidence type="ECO:0000256" key="3">
    <source>
        <dbReference type="ARBA" id="ARBA00022723"/>
    </source>
</evidence>
<accession>A0A140KQD4</accession>
<dbReference type="AlphaFoldDB" id="A0A140KQD4"/>
<name>A0A140KQD4_EPHDI</name>
<dbReference type="GO" id="GO:0008270">
    <property type="term" value="F:zinc ion binding"/>
    <property type="evidence" value="ECO:0007669"/>
    <property type="project" value="UniProtKB-KW"/>
</dbReference>
<dbReference type="InterPro" id="IPR056776">
    <property type="entry name" value="YABBY_N"/>
</dbReference>
<feature type="domain" description="YABBY N-terminal" evidence="9">
    <location>
        <begin position="10"/>
        <end position="65"/>
    </location>
</feature>
<evidence type="ECO:0000256" key="7">
    <source>
        <dbReference type="SAM" id="MobiDB-lite"/>
    </source>
</evidence>
<dbReference type="InterPro" id="IPR036910">
    <property type="entry name" value="HMG_box_dom_sf"/>
</dbReference>